<keyword evidence="6 12" id="KW-0378">Hydrolase</keyword>
<dbReference type="SMART" id="SM00490">
    <property type="entry name" value="HELICc"/>
    <property type="match status" value="1"/>
</dbReference>
<dbReference type="Pfam" id="PF00270">
    <property type="entry name" value="DEAD"/>
    <property type="match status" value="1"/>
</dbReference>
<reference evidence="17" key="1">
    <citation type="submission" date="2021-04" db="EMBL/GenBank/DDBJ databases">
        <title>Draft genome of Fusarium avenaceum strain F156N33, isolated from an atmospheric sample in Virginia.</title>
        <authorList>
            <person name="Yang S."/>
            <person name="Vinatzer B.A."/>
            <person name="Coleman J."/>
        </authorList>
    </citation>
    <scope>NUCLEOTIDE SEQUENCE</scope>
    <source>
        <strain evidence="17">F156N33</strain>
    </source>
</reference>
<evidence type="ECO:0000256" key="2">
    <source>
        <dbReference type="ARBA" id="ARBA00004186"/>
    </source>
</evidence>
<evidence type="ECO:0000256" key="8">
    <source>
        <dbReference type="ARBA" id="ARBA00022840"/>
    </source>
</evidence>
<evidence type="ECO:0000256" key="11">
    <source>
        <dbReference type="ARBA" id="ARBA00023242"/>
    </source>
</evidence>
<dbReference type="GO" id="GO:0005634">
    <property type="term" value="C:nucleus"/>
    <property type="evidence" value="ECO:0007669"/>
    <property type="project" value="UniProtKB-SubCell"/>
</dbReference>
<gene>
    <name evidence="17" type="ORF">KAF25_010657</name>
</gene>
<comment type="caution">
    <text evidence="17">The sequence shown here is derived from an EMBL/GenBank/DDBJ whole genome shotgun (WGS) entry which is preliminary data.</text>
</comment>
<comment type="domain">
    <text evidence="12">The Q motif is unique to and characteristic of the DEAD box family of RNA helicases and controls ATP binding and hydrolysis.</text>
</comment>
<keyword evidence="11" id="KW-0539">Nucleus</keyword>
<evidence type="ECO:0000313" key="17">
    <source>
        <dbReference type="EMBL" id="KAG5658476.1"/>
    </source>
</evidence>
<feature type="region of interest" description="Disordered" evidence="13">
    <location>
        <begin position="120"/>
        <end position="152"/>
    </location>
</feature>
<dbReference type="InterPro" id="IPR027417">
    <property type="entry name" value="P-loop_NTPase"/>
</dbReference>
<dbReference type="CDD" id="cd18787">
    <property type="entry name" value="SF2_C_DEAD"/>
    <property type="match status" value="1"/>
</dbReference>
<dbReference type="GO" id="GO:0003723">
    <property type="term" value="F:RNA binding"/>
    <property type="evidence" value="ECO:0007669"/>
    <property type="project" value="UniProtKB-UniRule"/>
</dbReference>
<dbReference type="PROSITE" id="PS51192">
    <property type="entry name" value="HELICASE_ATP_BIND_1"/>
    <property type="match status" value="1"/>
</dbReference>
<dbReference type="GO" id="GO:0005524">
    <property type="term" value="F:ATP binding"/>
    <property type="evidence" value="ECO:0007669"/>
    <property type="project" value="UniProtKB-UniRule"/>
</dbReference>
<feature type="compositionally biased region" description="Basic and acidic residues" evidence="13">
    <location>
        <begin position="2232"/>
        <end position="2249"/>
    </location>
</feature>
<feature type="compositionally biased region" description="Acidic residues" evidence="13">
    <location>
        <begin position="344"/>
        <end position="355"/>
    </location>
</feature>
<comment type="subcellular location">
    <subcellularLocation>
        <location evidence="2">Cytoplasm</location>
        <location evidence="2">Cytoskeleton</location>
        <location evidence="2">Spindle</location>
    </subcellularLocation>
    <subcellularLocation>
        <location evidence="1">Nucleus</location>
    </subcellularLocation>
</comment>
<evidence type="ECO:0000256" key="6">
    <source>
        <dbReference type="ARBA" id="ARBA00022801"/>
    </source>
</evidence>
<feature type="compositionally biased region" description="Gly residues" evidence="13">
    <location>
        <begin position="2213"/>
        <end position="2231"/>
    </location>
</feature>
<evidence type="ECO:0000256" key="13">
    <source>
        <dbReference type="SAM" id="MobiDB-lite"/>
    </source>
</evidence>
<evidence type="ECO:0000256" key="4">
    <source>
        <dbReference type="ARBA" id="ARBA00022490"/>
    </source>
</evidence>
<dbReference type="InterPro" id="IPR000629">
    <property type="entry name" value="RNA-helicase_DEAD-box_CS"/>
</dbReference>
<evidence type="ECO:0000256" key="10">
    <source>
        <dbReference type="ARBA" id="ARBA00023212"/>
    </source>
</evidence>
<evidence type="ECO:0000256" key="9">
    <source>
        <dbReference type="ARBA" id="ARBA00022884"/>
    </source>
</evidence>
<keyword evidence="10" id="KW-0206">Cytoskeleton</keyword>
<feature type="compositionally biased region" description="Polar residues" evidence="13">
    <location>
        <begin position="177"/>
        <end position="189"/>
    </location>
</feature>
<evidence type="ECO:0000256" key="7">
    <source>
        <dbReference type="ARBA" id="ARBA00022806"/>
    </source>
</evidence>
<name>A0A9P7GXP8_9HYPO</name>
<dbReference type="Gene3D" id="3.40.50.300">
    <property type="entry name" value="P-loop containing nucleotide triphosphate hydrolases"/>
    <property type="match status" value="2"/>
</dbReference>
<comment type="similarity">
    <text evidence="3">Belongs to the INCENP family.</text>
</comment>
<dbReference type="PROSITE" id="PS00039">
    <property type="entry name" value="DEAD_ATP_HELICASE"/>
    <property type="match status" value="1"/>
</dbReference>
<dbReference type="InterPro" id="IPR014001">
    <property type="entry name" value="Helicase_ATP-bd"/>
</dbReference>
<accession>A0A9P7GXP8</accession>
<comment type="similarity">
    <text evidence="12">Belongs to the DEAD box helicase family.</text>
</comment>
<dbReference type="GO" id="GO:0016787">
    <property type="term" value="F:hydrolase activity"/>
    <property type="evidence" value="ECO:0007669"/>
    <property type="project" value="UniProtKB-KW"/>
</dbReference>
<keyword evidence="4" id="KW-0963">Cytoplasm</keyword>
<feature type="compositionally biased region" description="Polar residues" evidence="13">
    <location>
        <begin position="456"/>
        <end position="474"/>
    </location>
</feature>
<keyword evidence="7 12" id="KW-0347">Helicase</keyword>
<feature type="region of interest" description="Disordered" evidence="13">
    <location>
        <begin position="2181"/>
        <end position="2287"/>
    </location>
</feature>
<keyword evidence="9 12" id="KW-0694">RNA-binding</keyword>
<evidence type="ECO:0000256" key="3">
    <source>
        <dbReference type="ARBA" id="ARBA00010042"/>
    </source>
</evidence>
<dbReference type="InterPro" id="IPR011545">
    <property type="entry name" value="DEAD/DEAH_box_helicase_dom"/>
</dbReference>
<dbReference type="InterPro" id="IPR001650">
    <property type="entry name" value="Helicase_C-like"/>
</dbReference>
<keyword evidence="14" id="KW-0472">Membrane</keyword>
<feature type="compositionally biased region" description="Basic and acidic residues" evidence="13">
    <location>
        <begin position="780"/>
        <end position="796"/>
    </location>
</feature>
<dbReference type="InterPro" id="IPR005635">
    <property type="entry name" value="Inner_centromere_prot_ARK-bd"/>
</dbReference>
<evidence type="ECO:0000256" key="12">
    <source>
        <dbReference type="RuleBase" id="RU365068"/>
    </source>
</evidence>
<feature type="compositionally biased region" description="Polar residues" evidence="13">
    <location>
        <begin position="956"/>
        <end position="965"/>
    </location>
</feature>
<dbReference type="PROSITE" id="PS51194">
    <property type="entry name" value="HELICASE_CTER"/>
    <property type="match status" value="1"/>
</dbReference>
<feature type="compositionally biased region" description="Basic and acidic residues" evidence="13">
    <location>
        <begin position="662"/>
        <end position="722"/>
    </location>
</feature>
<feature type="transmembrane region" description="Helical" evidence="14">
    <location>
        <begin position="1265"/>
        <end position="1284"/>
    </location>
</feature>
<feature type="compositionally biased region" description="Polar residues" evidence="13">
    <location>
        <begin position="391"/>
        <end position="420"/>
    </location>
</feature>
<dbReference type="EMBL" id="JAGPUO010000014">
    <property type="protein sequence ID" value="KAG5658476.1"/>
    <property type="molecule type" value="Genomic_DNA"/>
</dbReference>
<proteinExistence type="inferred from homology"/>
<feature type="domain" description="Helicase ATP-binding" evidence="15">
    <location>
        <begin position="1721"/>
        <end position="1912"/>
    </location>
</feature>
<protein>
    <recommendedName>
        <fullName evidence="12">ATP-dependent RNA helicase</fullName>
        <ecNumber evidence="12">3.6.4.13</ecNumber>
    </recommendedName>
</protein>
<feature type="compositionally biased region" description="Low complexity" evidence="13">
    <location>
        <begin position="562"/>
        <end position="571"/>
    </location>
</feature>
<dbReference type="Proteomes" id="UP000782241">
    <property type="component" value="Unassembled WGS sequence"/>
</dbReference>
<feature type="compositionally biased region" description="Polar residues" evidence="13">
    <location>
        <begin position="635"/>
        <end position="653"/>
    </location>
</feature>
<keyword evidence="8 12" id="KW-0067">ATP-binding</keyword>
<feature type="transmembrane region" description="Helical" evidence="14">
    <location>
        <begin position="1524"/>
        <end position="1547"/>
    </location>
</feature>
<evidence type="ECO:0000259" key="16">
    <source>
        <dbReference type="PROSITE" id="PS51194"/>
    </source>
</evidence>
<dbReference type="Pfam" id="PF03941">
    <property type="entry name" value="INCENP_ARK-bind"/>
    <property type="match status" value="1"/>
</dbReference>
<keyword evidence="5 12" id="KW-0547">Nucleotide-binding</keyword>
<evidence type="ECO:0000313" key="18">
    <source>
        <dbReference type="Proteomes" id="UP000782241"/>
    </source>
</evidence>
<keyword evidence="14" id="KW-0812">Transmembrane</keyword>
<comment type="function">
    <text evidence="12">RNA helicase.</text>
</comment>
<dbReference type="PANTHER" id="PTHR24031">
    <property type="entry name" value="RNA HELICASE"/>
    <property type="match status" value="1"/>
</dbReference>
<dbReference type="SUPFAM" id="SSF52540">
    <property type="entry name" value="P-loop containing nucleoside triphosphate hydrolases"/>
    <property type="match status" value="2"/>
</dbReference>
<feature type="compositionally biased region" description="Polar residues" evidence="13">
    <location>
        <begin position="809"/>
        <end position="865"/>
    </location>
</feature>
<feature type="region of interest" description="Disordered" evidence="13">
    <location>
        <begin position="169"/>
        <end position="497"/>
    </location>
</feature>
<dbReference type="GO" id="GO:0005819">
    <property type="term" value="C:spindle"/>
    <property type="evidence" value="ECO:0007669"/>
    <property type="project" value="UniProtKB-SubCell"/>
</dbReference>
<organism evidence="17 18">
    <name type="scientific">Fusarium avenaceum</name>
    <dbReference type="NCBI Taxonomy" id="40199"/>
    <lineage>
        <taxon>Eukaryota</taxon>
        <taxon>Fungi</taxon>
        <taxon>Dikarya</taxon>
        <taxon>Ascomycota</taxon>
        <taxon>Pezizomycotina</taxon>
        <taxon>Sordariomycetes</taxon>
        <taxon>Hypocreomycetidae</taxon>
        <taxon>Hypocreales</taxon>
        <taxon>Nectriaceae</taxon>
        <taxon>Fusarium</taxon>
        <taxon>Fusarium tricinctum species complex</taxon>
    </lineage>
</organism>
<feature type="compositionally biased region" description="Basic and acidic residues" evidence="13">
    <location>
        <begin position="876"/>
        <end position="924"/>
    </location>
</feature>
<feature type="compositionally biased region" description="Polar residues" evidence="13">
    <location>
        <begin position="226"/>
        <end position="245"/>
    </location>
</feature>
<dbReference type="EC" id="3.6.4.13" evidence="12"/>
<feature type="region of interest" description="Disordered" evidence="13">
    <location>
        <begin position="527"/>
        <end position="579"/>
    </location>
</feature>
<evidence type="ECO:0000256" key="1">
    <source>
        <dbReference type="ARBA" id="ARBA00004123"/>
    </source>
</evidence>
<evidence type="ECO:0000256" key="14">
    <source>
        <dbReference type="SAM" id="Phobius"/>
    </source>
</evidence>
<feature type="compositionally biased region" description="Basic and acidic residues" evidence="13">
    <location>
        <begin position="739"/>
        <end position="752"/>
    </location>
</feature>
<feature type="compositionally biased region" description="Basic and acidic residues" evidence="13">
    <location>
        <begin position="2191"/>
        <end position="2212"/>
    </location>
</feature>
<keyword evidence="18" id="KW-1185">Reference proteome</keyword>
<dbReference type="Pfam" id="PF00271">
    <property type="entry name" value="Helicase_C"/>
    <property type="match status" value="1"/>
</dbReference>
<dbReference type="SMART" id="SM00487">
    <property type="entry name" value="DEXDc"/>
    <property type="match status" value="1"/>
</dbReference>
<feature type="compositionally biased region" description="Basic and acidic residues" evidence="13">
    <location>
        <begin position="475"/>
        <end position="484"/>
    </location>
</feature>
<dbReference type="GO" id="GO:0003724">
    <property type="term" value="F:RNA helicase activity"/>
    <property type="evidence" value="ECO:0007669"/>
    <property type="project" value="UniProtKB-EC"/>
</dbReference>
<feature type="region of interest" description="Disordered" evidence="13">
    <location>
        <begin position="619"/>
        <end position="1069"/>
    </location>
</feature>
<evidence type="ECO:0000259" key="15">
    <source>
        <dbReference type="PROSITE" id="PS51192"/>
    </source>
</evidence>
<feature type="domain" description="Helicase C-terminal" evidence="16">
    <location>
        <begin position="1948"/>
        <end position="2109"/>
    </location>
</feature>
<evidence type="ECO:0000256" key="5">
    <source>
        <dbReference type="ARBA" id="ARBA00022741"/>
    </source>
</evidence>
<comment type="catalytic activity">
    <reaction evidence="12">
        <text>ATP + H2O = ADP + phosphate + H(+)</text>
        <dbReference type="Rhea" id="RHEA:13065"/>
        <dbReference type="ChEBI" id="CHEBI:15377"/>
        <dbReference type="ChEBI" id="CHEBI:15378"/>
        <dbReference type="ChEBI" id="CHEBI:30616"/>
        <dbReference type="ChEBI" id="CHEBI:43474"/>
        <dbReference type="ChEBI" id="CHEBI:456216"/>
        <dbReference type="EC" id="3.6.4.13"/>
    </reaction>
</comment>
<sequence>MAAMRGPRIPTGSAAWVADERASALQIVDTEVDEFTYAAHNEFAWLNEHMAGIFSENETNIAETFKTPGKLRGKTPRTTRKLIPTEPRVPLSNVFGGTPSSSANRFAQHLHAQSPQRELLNQVKSSSPRRHAPSPIPTQATSVEPSSDMPEHDAIDSEAIHSDHDVPMTAEEGTEAPQETKSQPQTQGDSGYFGSQDVNPTQFDPATDDEASLVDPTALDEAIAFPQSSPARISPAKQLTKSSSPARVEQVIADVDMEEAATDPQEPDNASPGDAQSQSDGSSPVRPGFRNSLQFPSLPAREPLTAGKNGGARVSRTSHVDPKRTSYFGRSTRGKSLASRTEQEASDESDQDEMDVDHFPTVPPPKNADDLALHHNKTYTQMLQDKISVLGKSQPNGSRPSKSIHSVTNSQQLQTVSQSVIEPKSPSPPSPKKHEFTTTPGAFPEDDDDDWIVPPASQQQVAAPTPTRPSLSKSRTADVMEGIHGKQTLGSFDLDEDRAHIRSPARFNSQSERPSYLGHSKSVSVPAVPLATAPEQEGSPLKKTISASSHTERPATAVEAASSSSPSKSPSRLFRDSPLKHLKNKMSSILSTSKGLIASSAALSAEGKSSLLSPSRVQLGLYPGQSSESIAPKSSMESFRSGTTATDQQSTMSRPVAKRTRASVEREKEEKRREKEARVQADQFEKLEKEREKEREKARVFSKEQEKLATMEKQVAARKEVETPAPKHASAPTRTSPRKAKEQEDSEPKVIDQDDDMADAPIVAPPPSAHRPTAPNTLSRPKEIRRIAKPARETTTKTKAAPTVHIKVNTGSQLYPGNPSTNGFQDLGTSINTQPQQIVSKASKASTQPKPSVSNFGASTGSNGRPRTLDMASQKKAQDEAQRRRDAKAKMERERATKDEKRKQELLRRQEEERQKRDQTDAKKNAQRQAIIEKAKKTPAPPPAVRSQPNGPPDYNLQQDKTASVQRGDGPPRPQSRMNSGIYRSQDEMGRPVNTLLTTGSKSGPKRLLGQNGNDDGPARPPPSRGPQYQAKDAKRRRTSDDFADELDTEQLPNIKGPPVRPSSALKRDLQAKTLTSGYVSQTSAQNLFKTTIAQSHMKGGNPMDMAQIHKGTIPFAPNPNPAGPSFKTPGRPGPVGGMKSAAKSVQRSSPRFQNGEAIELPEIQTDDEDEDDDEPQAGTIAAWANSPFLTQTLYKQEGLDPASIFGPPMPLNMEEVFDKSKDRHHKFRARTSSANWSGNDRLTEDDIRKDLAARDKLRREGVSILEPGLTLYFLHGILLLLFYKTASVETSHASLIFKNMASRLRSFTPAMDEVKVDQITESSIFNVVGMLPTSLQSVPIRFLRRSISFHALRRDVTISGSQTKPRPLSEADVPDALNQPLQTDMVRHSGGYVEPQELRPRPMSRVLYSEAPEDEPAMRAASGVHWKFARQGTNLVNISTDGGKPAIAEEDVAFERKAFVDGVTYLLKALPQDLDEGELKRIQCALPDQVTQPDLTLTRTGHDSNQITPSQPRSIIHRGVQMTVVNLIFVLSFLAPYLLLLVRYAARLERKYKISEKLVGHGVDIVNSIGKQSASLTEAIGQMNDGKVAQALLEVFVWTVDGVTQGISDGIGESIVGRCALQARTAASAALLSQTRAALPIARSQVLTTQLSIASINRLTSFTRAYSSEAVAEQGPEAASADAEPSVRFAELEGISDSLLRVILDDMKYDTMTAVQAKTIKPALKGTDIVAQAKTGTGKTIAFLLPLLQRMIEEDPSLADRSARREARSDDIRGIVLSPTRELAEQIAMEARRLVAQTGLVVQCAVGGTDKRSMLNQTRRQGCHLLVATPGRLNDLLQDSSSGIDAPNLAAMVLDEADRMLDVGFERELNEITSCLPRPEEKIRQTMLVSATIPDSVIRLARTMVRANDFEFVQTIPENESLTHDKVPQHIVPVSNWTNVYPALFELMDREAAKAREDPSALPFKAIVYLNTTAMVELSGELAFQHRQNARNNNQPYMASYVLQSKLSQQARQKAADKFREAKSGVLFSSDVTARGMDFPNVTHVIQIDTPRDRESYIHRLGRTGRQNKEGQGWLIIPHSSVRAARKMLTGLPIQQNSSLESAETDVAGGEVTPFHETTKALFGVLPRSLLATAYTSMFGLATDKAEMAEEVNNWTRHGWGWEVPPHVSPMWAQKMGVSRVSGMNTTQRDPPDERRGGDDRRGGYGGDRRGGGGGYGGDRRGGYGSGRGGRGGDRGGDRGGRRGRSGDPFDSMSENVRRDDFGRGSRGGFGGRGGGRGYGRSSSSF</sequence>
<keyword evidence="14" id="KW-1133">Transmembrane helix</keyword>
<feature type="compositionally biased region" description="Gly residues" evidence="13">
    <location>
        <begin position="2266"/>
        <end position="2280"/>
    </location>
</feature>